<dbReference type="InterPro" id="IPR011990">
    <property type="entry name" value="TPR-like_helical_dom_sf"/>
</dbReference>
<keyword evidence="3 6" id="KW-1133">Transmembrane helix</keyword>
<dbReference type="Pfam" id="PF14559">
    <property type="entry name" value="TPR_19"/>
    <property type="match status" value="2"/>
</dbReference>
<feature type="region of interest" description="Disordered" evidence="5">
    <location>
        <begin position="462"/>
        <end position="498"/>
    </location>
</feature>
<proteinExistence type="predicted"/>
<dbReference type="GO" id="GO:0016020">
    <property type="term" value="C:membrane"/>
    <property type="evidence" value="ECO:0007669"/>
    <property type="project" value="UniProtKB-SubCell"/>
</dbReference>
<dbReference type="EMBL" id="NTJD01000005">
    <property type="protein sequence ID" value="PCD76633.1"/>
    <property type="molecule type" value="Genomic_DNA"/>
</dbReference>
<keyword evidence="2 6" id="KW-0812">Transmembrane</keyword>
<dbReference type="Proteomes" id="UP000243507">
    <property type="component" value="Unassembled WGS sequence"/>
</dbReference>
<feature type="transmembrane region" description="Helical" evidence="6">
    <location>
        <begin position="45"/>
        <end position="76"/>
    </location>
</feature>
<dbReference type="RefSeq" id="WP_096433183.1">
    <property type="nucleotide sequence ID" value="NZ_NTJD01000005.1"/>
</dbReference>
<feature type="domain" description="HemY N-terminal" evidence="7">
    <location>
        <begin position="30"/>
        <end position="143"/>
    </location>
</feature>
<evidence type="ECO:0000256" key="5">
    <source>
        <dbReference type="SAM" id="MobiDB-lite"/>
    </source>
</evidence>
<evidence type="ECO:0000313" key="8">
    <source>
        <dbReference type="EMBL" id="PCD76633.1"/>
    </source>
</evidence>
<evidence type="ECO:0000256" key="3">
    <source>
        <dbReference type="ARBA" id="ARBA00022989"/>
    </source>
</evidence>
<feature type="compositionally biased region" description="Acidic residues" evidence="5">
    <location>
        <begin position="463"/>
        <end position="474"/>
    </location>
</feature>
<reference evidence="8 9" key="1">
    <citation type="submission" date="2017-09" db="EMBL/GenBank/DDBJ databases">
        <title>A multilocus sequence analysis scheme for characterization of bacteria in the genus Thioclava.</title>
        <authorList>
            <person name="Liu Y."/>
            <person name="Shao Z."/>
        </authorList>
    </citation>
    <scope>NUCLEOTIDE SEQUENCE [LARGE SCALE GENOMIC DNA]</scope>
    <source>
        <strain evidence="8 9">CAU 1312</strain>
    </source>
</reference>
<organism evidence="8 9">
    <name type="scientific">Pseudothioclava arenosa</name>
    <dbReference type="NCBI Taxonomy" id="1795308"/>
    <lineage>
        <taxon>Bacteria</taxon>
        <taxon>Pseudomonadati</taxon>
        <taxon>Pseudomonadota</taxon>
        <taxon>Alphaproteobacteria</taxon>
        <taxon>Rhodobacterales</taxon>
        <taxon>Paracoccaceae</taxon>
        <taxon>Pseudothioclava</taxon>
    </lineage>
</organism>
<sequence>MIWTFVKVALFLLLVAGATMGATYLTEMKGGILLQAFGYEFTPPPLVAVIGAALLFIAIWVLIRLIGLAVAFLRFLNGDETAISRYFDRNRERKGYEALAEGLMAVASGEGRLALTKAARAEKFLHRPELTNLLLAQAAETAGETKKAEAAYKRLLGDERTRFIGVRGLMAQKLAAGDTATALKLAEKAYALKPRHAEVQDTLLELQTKAGHWKDARGVLQSKMRQGALPKDVHRRRDAVMALQEAKDILAEGASIEAQEAAIAANKSSPDLIPAAVMAARAYILKGKKRHASRVLLKAWGAQPHPEIAAAFAEIEPDESATARMKRFRPLLKERPDHEETRLLQAELAIAAEDFPEARRALGDLPEVHPTARVLTIMAAIERGEGADDAVVRGWLARALSAPRGPQWCCDKCQNIQSEWSPVCNNCGGFDTLSWREPTQDAMPLPHGAEMLPLIVGQVPAEPVEEAEVSDEDVPVSADADPALEADLIEEPADKAKD</sequence>
<protein>
    <submittedName>
        <fullName evidence="8">Heme biosynthesis protein HemY</fullName>
    </submittedName>
</protein>
<dbReference type="InterPro" id="IPR016982">
    <property type="entry name" value="Mms48"/>
</dbReference>
<dbReference type="Gene3D" id="1.25.40.10">
    <property type="entry name" value="Tetratricopeptide repeat domain"/>
    <property type="match status" value="1"/>
</dbReference>
<dbReference type="OrthoDB" id="9798343at2"/>
<keyword evidence="4 6" id="KW-0472">Membrane</keyword>
<keyword evidence="9" id="KW-1185">Reference proteome</keyword>
<evidence type="ECO:0000259" key="7">
    <source>
        <dbReference type="Pfam" id="PF07219"/>
    </source>
</evidence>
<dbReference type="AlphaFoldDB" id="A0A2A4CKT7"/>
<evidence type="ECO:0000313" key="9">
    <source>
        <dbReference type="Proteomes" id="UP000243507"/>
    </source>
</evidence>
<evidence type="ECO:0000256" key="4">
    <source>
        <dbReference type="ARBA" id="ARBA00023136"/>
    </source>
</evidence>
<dbReference type="PIRSF" id="PIRSF031802">
    <property type="entry name" value="UCP031802"/>
    <property type="match status" value="1"/>
</dbReference>
<accession>A0A2A4CKT7</accession>
<evidence type="ECO:0000256" key="1">
    <source>
        <dbReference type="ARBA" id="ARBA00004370"/>
    </source>
</evidence>
<dbReference type="Pfam" id="PF07219">
    <property type="entry name" value="HemY_N"/>
    <property type="match status" value="1"/>
</dbReference>
<feature type="compositionally biased region" description="Acidic residues" evidence="5">
    <location>
        <begin position="482"/>
        <end position="491"/>
    </location>
</feature>
<comment type="subcellular location">
    <subcellularLocation>
        <location evidence="1">Membrane</location>
    </subcellularLocation>
</comment>
<comment type="caution">
    <text evidence="8">The sequence shown here is derived from an EMBL/GenBank/DDBJ whole genome shotgun (WGS) entry which is preliminary data.</text>
</comment>
<name>A0A2A4CKT7_9RHOB</name>
<evidence type="ECO:0000256" key="6">
    <source>
        <dbReference type="SAM" id="Phobius"/>
    </source>
</evidence>
<evidence type="ECO:0000256" key="2">
    <source>
        <dbReference type="ARBA" id="ARBA00022692"/>
    </source>
</evidence>
<dbReference type="InterPro" id="IPR010817">
    <property type="entry name" value="HemY_N"/>
</dbReference>
<gene>
    <name evidence="8" type="ORF">CLN94_08545</name>
</gene>
<dbReference type="SUPFAM" id="SSF48452">
    <property type="entry name" value="TPR-like"/>
    <property type="match status" value="1"/>
</dbReference>